<dbReference type="AlphaFoldDB" id="A0A1Z1MUN9"/>
<evidence type="ECO:0000256" key="1">
    <source>
        <dbReference type="ARBA" id="ARBA00003898"/>
    </source>
</evidence>
<dbReference type="NCBIfam" id="TIGR00060">
    <property type="entry name" value="L18_bact"/>
    <property type="match status" value="1"/>
</dbReference>
<name>A0A1Z1MUN9_DIGSM</name>
<dbReference type="SUPFAM" id="SSF53137">
    <property type="entry name" value="Translational machinery components"/>
    <property type="match status" value="1"/>
</dbReference>
<dbReference type="InterPro" id="IPR004389">
    <property type="entry name" value="Ribosomal_uL18_bac-type"/>
</dbReference>
<evidence type="ECO:0000256" key="3">
    <source>
        <dbReference type="ARBA" id="ARBA00011505"/>
    </source>
</evidence>
<evidence type="ECO:0000256" key="6">
    <source>
        <dbReference type="ARBA" id="ARBA00022980"/>
    </source>
</evidence>
<dbReference type="Pfam" id="PF00861">
    <property type="entry name" value="Ribosomal_L18p"/>
    <property type="match status" value="1"/>
</dbReference>
<evidence type="ECO:0000256" key="5">
    <source>
        <dbReference type="ARBA" id="ARBA00022884"/>
    </source>
</evidence>
<keyword evidence="10" id="KW-0934">Plastid</keyword>
<dbReference type="PANTHER" id="PTHR12899:SF3">
    <property type="entry name" value="LARGE RIBOSOMAL SUBUNIT PROTEIN UL18M"/>
    <property type="match status" value="1"/>
</dbReference>
<reference evidence="10" key="1">
    <citation type="journal article" date="2017" name="J. Phycol.">
        <title>Analysis of chloroplast genomes and a supermatrix inform reclassification of the Rhodomelaceae (Rhodophyta).</title>
        <authorList>
            <person name="Diaz-Tapia P."/>
            <person name="Maggs C.A."/>
            <person name="West J.A."/>
            <person name="Verbruggen H."/>
        </authorList>
    </citation>
    <scope>NUCLEOTIDE SEQUENCE</scope>
    <source>
        <strain evidence="10">PD1820</strain>
    </source>
</reference>
<protein>
    <recommendedName>
        <fullName evidence="8">Large ribosomal subunit protein uL18c</fullName>
    </recommendedName>
    <alternativeName>
        <fullName evidence="9">50S ribosomal protein L18, chloroplastic</fullName>
    </alternativeName>
</protein>
<evidence type="ECO:0000256" key="4">
    <source>
        <dbReference type="ARBA" id="ARBA00022730"/>
    </source>
</evidence>
<dbReference type="GO" id="GO:0006412">
    <property type="term" value="P:translation"/>
    <property type="evidence" value="ECO:0007669"/>
    <property type="project" value="InterPro"/>
</dbReference>
<dbReference type="GeneID" id="33362281"/>
<dbReference type="PANTHER" id="PTHR12899">
    <property type="entry name" value="39S RIBOSOMAL PROTEIN L18, MITOCHONDRIAL"/>
    <property type="match status" value="1"/>
</dbReference>
<dbReference type="InterPro" id="IPR057268">
    <property type="entry name" value="Ribosomal_L18"/>
</dbReference>
<evidence type="ECO:0000256" key="9">
    <source>
        <dbReference type="ARBA" id="ARBA00035346"/>
    </source>
</evidence>
<keyword evidence="10" id="KW-0150">Chloroplast</keyword>
<comment type="function">
    <text evidence="1">Binds 5S rRNA, forms part of the central protuberance of the 50S subunit.</text>
</comment>
<dbReference type="Gene3D" id="3.30.420.100">
    <property type="match status" value="1"/>
</dbReference>
<sequence length="102" mass="11540">MKTKHKSKHRLYIVKSCKHIYAHIIDNQTSKIITTSSTASKEIKSKGQNFRNCCTAKLVGQNIALKLKDLGIQNIIFDRGRNKYHGQVEALAEAARKEGIIF</sequence>
<dbReference type="RefSeq" id="YP_009399770.1">
    <property type="nucleotide sequence ID" value="NC_035298.1"/>
</dbReference>
<dbReference type="CDD" id="cd00432">
    <property type="entry name" value="Ribosomal_L18_L5e"/>
    <property type="match status" value="1"/>
</dbReference>
<dbReference type="GO" id="GO:0022625">
    <property type="term" value="C:cytosolic large ribosomal subunit"/>
    <property type="evidence" value="ECO:0007669"/>
    <property type="project" value="TreeGrafter"/>
</dbReference>
<evidence type="ECO:0000256" key="2">
    <source>
        <dbReference type="ARBA" id="ARBA00007116"/>
    </source>
</evidence>
<accession>A0A1Z1MUN9</accession>
<evidence type="ECO:0000256" key="7">
    <source>
        <dbReference type="ARBA" id="ARBA00023274"/>
    </source>
</evidence>
<comment type="subunit">
    <text evidence="3">Part of the 50S ribosomal subunit; contacts the 5S rRNA.</text>
</comment>
<dbReference type="GO" id="GO:0003735">
    <property type="term" value="F:structural constituent of ribosome"/>
    <property type="evidence" value="ECO:0007669"/>
    <property type="project" value="InterPro"/>
</dbReference>
<dbReference type="GO" id="GO:0008097">
    <property type="term" value="F:5S rRNA binding"/>
    <property type="evidence" value="ECO:0007669"/>
    <property type="project" value="TreeGrafter"/>
</dbReference>
<keyword evidence="6 10" id="KW-0689">Ribosomal protein</keyword>
<evidence type="ECO:0000256" key="8">
    <source>
        <dbReference type="ARBA" id="ARBA00035303"/>
    </source>
</evidence>
<evidence type="ECO:0000313" key="10">
    <source>
        <dbReference type="EMBL" id="ARW69589.1"/>
    </source>
</evidence>
<keyword evidence="4" id="KW-0699">rRNA-binding</keyword>
<organism evidence="10">
    <name type="scientific">Digenea simplex</name>
    <name type="common">Marine red alga</name>
    <name type="synonym">Conferva simplex</name>
    <dbReference type="NCBI Taxonomy" id="945030"/>
    <lineage>
        <taxon>Eukaryota</taxon>
        <taxon>Rhodophyta</taxon>
        <taxon>Florideophyceae</taxon>
        <taxon>Rhodymeniophycidae</taxon>
        <taxon>Ceramiales</taxon>
        <taxon>Rhodomelaceae</taxon>
        <taxon>Polysiphonioideae</taxon>
        <taxon>Digenea</taxon>
    </lineage>
</organism>
<dbReference type="EMBL" id="MF101465">
    <property type="protein sequence ID" value="ARW69589.1"/>
    <property type="molecule type" value="Genomic_DNA"/>
</dbReference>
<gene>
    <name evidence="10" type="primary">rpl18</name>
</gene>
<dbReference type="InterPro" id="IPR005484">
    <property type="entry name" value="Ribosomal_uL18_bac/plant/anim"/>
</dbReference>
<keyword evidence="7" id="KW-0687">Ribonucleoprotein</keyword>
<comment type="similarity">
    <text evidence="2">Belongs to the universal ribosomal protein uL18 family.</text>
</comment>
<geneLocation type="chloroplast" evidence="10"/>
<keyword evidence="5" id="KW-0694">RNA-binding</keyword>
<proteinExistence type="inferred from homology"/>